<keyword evidence="1" id="KW-0479">Metal-binding</keyword>
<dbReference type="AlphaFoldDB" id="A0A1W1ZGF3"/>
<dbReference type="Proteomes" id="UP000192418">
    <property type="component" value="Unassembled WGS sequence"/>
</dbReference>
<keyword evidence="2" id="KW-0106">Calcium</keyword>
<dbReference type="Pfam" id="PF05567">
    <property type="entry name" value="T4P_PilY1"/>
    <property type="match status" value="1"/>
</dbReference>
<reference evidence="4 5" key="1">
    <citation type="submission" date="2017-04" db="EMBL/GenBank/DDBJ databases">
        <authorList>
            <person name="Afonso C.L."/>
            <person name="Miller P.J."/>
            <person name="Scott M.A."/>
            <person name="Spackman E."/>
            <person name="Goraichik I."/>
            <person name="Dimitrov K.M."/>
            <person name="Suarez D.L."/>
            <person name="Swayne D.E."/>
        </authorList>
    </citation>
    <scope>NUCLEOTIDE SEQUENCE [LARGE SCALE GENOMIC DNA]</scope>
    <source>
        <strain evidence="4 5">DSM 3385</strain>
    </source>
</reference>
<dbReference type="GO" id="GO:0046872">
    <property type="term" value="F:metal ion binding"/>
    <property type="evidence" value="ECO:0007669"/>
    <property type="project" value="UniProtKB-KW"/>
</dbReference>
<accession>A0A1W1ZGF3</accession>
<feature type="domain" description="PilY1 beta-propeller" evidence="3">
    <location>
        <begin position="738"/>
        <end position="962"/>
    </location>
</feature>
<dbReference type="InterPro" id="IPR008707">
    <property type="entry name" value="B-propeller_PilY1"/>
</dbReference>
<gene>
    <name evidence="4" type="ORF">SAMN02746065_102286</name>
</gene>
<proteinExistence type="predicted"/>
<name>A0A1W1ZGF3_9BACT</name>
<evidence type="ECO:0000313" key="4">
    <source>
        <dbReference type="EMBL" id="SMC47559.1"/>
    </source>
</evidence>
<evidence type="ECO:0000256" key="2">
    <source>
        <dbReference type="ARBA" id="ARBA00022837"/>
    </source>
</evidence>
<evidence type="ECO:0000256" key="1">
    <source>
        <dbReference type="ARBA" id="ARBA00022723"/>
    </source>
</evidence>
<dbReference type="STRING" id="1121400.SAMN02746065_102286"/>
<organism evidence="4 5">
    <name type="scientific">Desulfocicer vacuolatum DSM 3385</name>
    <dbReference type="NCBI Taxonomy" id="1121400"/>
    <lineage>
        <taxon>Bacteria</taxon>
        <taxon>Pseudomonadati</taxon>
        <taxon>Thermodesulfobacteriota</taxon>
        <taxon>Desulfobacteria</taxon>
        <taxon>Desulfobacterales</taxon>
        <taxon>Desulfobacteraceae</taxon>
        <taxon>Desulfocicer</taxon>
    </lineage>
</organism>
<dbReference type="EMBL" id="FWXY01000002">
    <property type="protein sequence ID" value="SMC47559.1"/>
    <property type="molecule type" value="Genomic_DNA"/>
</dbReference>
<dbReference type="RefSeq" id="WP_170923684.1">
    <property type="nucleotide sequence ID" value="NZ_FWXY01000002.1"/>
</dbReference>
<evidence type="ECO:0000313" key="5">
    <source>
        <dbReference type="Proteomes" id="UP000192418"/>
    </source>
</evidence>
<sequence>MAILNMGLQNRRNIALFMVIFMSLFFLCQLTWADDTCMFTVSTDQVPPNIVFLLDNGAEMEQIKWHGDYDKNVDYTPQNATVEVVNNSETDPPVSGNEYKTLVLTNVDEGSYSFDKEITGLTSRATALIEVREPTEAAPAGGTLELKVVEISNGPFIVGETIQRYKNKNSIATGTLDQIIDPPVVTTPEAEEVSGFLNADGYSLVNHGGVWCLVKILPTLEPDSYANGLDADSGGTWTINGRTITLPVQPSSVGQADAATGLSIIDNATIFRYSQNYLNWLFFGSYTGDGSDLPDKSRFYYAKQALLSVGKMTANKAHFGIYNFTSTTEGASNVQPLGDVVATVVDGDPASNVLTSNYVNNINNMGTVTYSPLAEGLATIGGYYDSPSSGVESEYYCQNQYVIVVSSGISSEDQSGANQYLPTTLSDFDGDTTDSGTGSAGTVTVDSTVLEIPQNTGGSTWLDDVAFYLYTHDMVGYVDGFQNVMTYTVGVMTGLASNAYLTNTSNNGNGHKSLYDTTNSNYGDYHFTADSAEDLSSAILNAVNSILTGNSTFTAPVVPVTRTLSGNKIYLALFTPQEGNFWKGNVLKFGLDDNLNIIDKEGNVATESNGAIKASAKPYWATINWANADYSTQDCTGGGCNYIDNADRNIYTYIGFSNNLTNEFNEFSTDNLIFSWGFTASILGNPIDGVNTLVDYIRGADALDEDGDGNIDENRDVITGDVLHSEPVIFEYRYTDGTSESYVFFGANDGMLHAVKDQTTSAANVETNFGTEAWGFIPTHHLPRLKYLIEGGTHPFYVDSTPKIYFSDVDGDGIVDSGDQVVLISGERKGGDVYFALDITDPEVPKFMWQLNGSTLPGLGESWSEPAFGIVKTGVGDTVGTPVMFIGGGYSADNSLGKVIFAIRILNGTVVQKWYSGHNMAVDSDMTASIPSAVNAVDEDSNGFIDKLYVGDMAGRIWRVGNFVDTAGNPLVFPECDENINTWKAQVVFNANDADLKFYYAPRVTLEKGYDLVFAGTGDREDACNTASGPDMILAFKDYHVTADASGTPVPVTLTDLVNTTSSISVPPVLDDPAGDVDTNGSIDNGWYFNMETGEKILAEGAVFYKTVYITSFLPNNDPCLPGGGARLYALNYKTGKPAIDFDPEADGEDVELEPYEDIGGGIPSEPVVVISEKEPKLFITVGSPTPDDDTDTDGQPGVISMDPLAPTRNFFYLWWREGE</sequence>
<protein>
    <submittedName>
        <fullName evidence="4">Type IV pilus assembly protein PilY1</fullName>
    </submittedName>
</protein>
<keyword evidence="5" id="KW-1185">Reference proteome</keyword>
<evidence type="ECO:0000259" key="3">
    <source>
        <dbReference type="Pfam" id="PF05567"/>
    </source>
</evidence>